<accession>A0A6J4PC25</accession>
<evidence type="ECO:0000313" key="2">
    <source>
        <dbReference type="EMBL" id="CAA9408516.1"/>
    </source>
</evidence>
<dbReference type="EMBL" id="CADCUY010000271">
    <property type="protein sequence ID" value="CAA9408516.1"/>
    <property type="molecule type" value="Genomic_DNA"/>
</dbReference>
<feature type="non-terminal residue" evidence="2">
    <location>
        <position position="1"/>
    </location>
</feature>
<gene>
    <name evidence="2" type="ORF">AVDCRST_MAG35-1300</name>
</gene>
<proteinExistence type="predicted"/>
<protein>
    <submittedName>
        <fullName evidence="2">Uncharacterized protein</fullName>
    </submittedName>
</protein>
<name>A0A6J4PC25_9ACTN</name>
<feature type="region of interest" description="Disordered" evidence="1">
    <location>
        <begin position="19"/>
        <end position="41"/>
    </location>
</feature>
<feature type="compositionally biased region" description="Pro residues" evidence="1">
    <location>
        <begin position="21"/>
        <end position="34"/>
    </location>
</feature>
<reference evidence="2" key="1">
    <citation type="submission" date="2020-02" db="EMBL/GenBank/DDBJ databases">
        <authorList>
            <person name="Meier V. D."/>
        </authorList>
    </citation>
    <scope>NUCLEOTIDE SEQUENCE</scope>
    <source>
        <strain evidence="2">AVDCRST_MAG35</strain>
    </source>
</reference>
<sequence length="41" mass="4257">ARERNPYLAALRRATYAAWDPPGPVAAPASPAPAPLEGSAR</sequence>
<evidence type="ECO:0000256" key="1">
    <source>
        <dbReference type="SAM" id="MobiDB-lite"/>
    </source>
</evidence>
<dbReference type="AlphaFoldDB" id="A0A6J4PC25"/>
<organism evidence="2">
    <name type="scientific">uncultured Quadrisphaera sp</name>
    <dbReference type="NCBI Taxonomy" id="904978"/>
    <lineage>
        <taxon>Bacteria</taxon>
        <taxon>Bacillati</taxon>
        <taxon>Actinomycetota</taxon>
        <taxon>Actinomycetes</taxon>
        <taxon>Kineosporiales</taxon>
        <taxon>Kineosporiaceae</taxon>
        <taxon>Quadrisphaera</taxon>
        <taxon>environmental samples</taxon>
    </lineage>
</organism>